<keyword evidence="3" id="KW-1185">Reference proteome</keyword>
<dbReference type="Gene3D" id="3.40.50.720">
    <property type="entry name" value="NAD(P)-binding Rossmann-like Domain"/>
    <property type="match status" value="1"/>
</dbReference>
<name>Q13I21_PARXL</name>
<sequence length="246" mass="25802">MMSLKGKIAMVTGAATGIGATLAQALASSGAEVIGVDIAWDGAQQAGCVERAQCDVADPMSVKTCVANIEAAHGPVDILINNAALASELAPTPFEHIAPEEWLRVMTINTMAPFLCSQAVAPRMRERKWGRIVNLTSATIFIGMPPMLHYVASKGAVAIMTRGLARELGRDGITVNAIAPGLTMTEGVQRNEAYSDELIAQAIAAQSIPNREQPEDLIAACLYLVSDGAKMMTGQILAVDGGTAFH</sequence>
<dbReference type="Pfam" id="PF13561">
    <property type="entry name" value="adh_short_C2"/>
    <property type="match status" value="1"/>
</dbReference>
<dbReference type="KEGG" id="bxe:Bxe_C0357"/>
<proteinExistence type="inferred from homology"/>
<evidence type="ECO:0000313" key="3">
    <source>
        <dbReference type="Proteomes" id="UP000001817"/>
    </source>
</evidence>
<dbReference type="InterPro" id="IPR020904">
    <property type="entry name" value="Sc_DH/Rdtase_CS"/>
</dbReference>
<protein>
    <submittedName>
        <fullName evidence="2">Short-chain dehydrogenase</fullName>
    </submittedName>
</protein>
<evidence type="ECO:0000313" key="2">
    <source>
        <dbReference type="EMBL" id="ABE36268.1"/>
    </source>
</evidence>
<dbReference type="InterPro" id="IPR002347">
    <property type="entry name" value="SDR_fam"/>
</dbReference>
<dbReference type="CDD" id="cd05233">
    <property type="entry name" value="SDR_c"/>
    <property type="match status" value="1"/>
</dbReference>
<dbReference type="eggNOG" id="COG1028">
    <property type="taxonomic scope" value="Bacteria"/>
</dbReference>
<reference evidence="2 3" key="1">
    <citation type="journal article" date="2006" name="Proc. Natl. Acad. Sci. U.S.A.">
        <title>Burkholderia xenovorans LB400 harbors a multi-replicon, 9.73-Mbp genome shaped for versatility.</title>
        <authorList>
            <person name="Chain P.S."/>
            <person name="Denef V.J."/>
            <person name="Konstantinidis K.T."/>
            <person name="Vergez L.M."/>
            <person name="Agullo L."/>
            <person name="Reyes V.L."/>
            <person name="Hauser L."/>
            <person name="Cordova M."/>
            <person name="Gomez L."/>
            <person name="Gonzalez M."/>
            <person name="Land M."/>
            <person name="Lao V."/>
            <person name="Larimer F."/>
            <person name="LiPuma J.J."/>
            <person name="Mahenthiralingam E."/>
            <person name="Malfatti S.A."/>
            <person name="Marx C.J."/>
            <person name="Parnell J.J."/>
            <person name="Ramette A."/>
            <person name="Richardson P."/>
            <person name="Seeger M."/>
            <person name="Smith D."/>
            <person name="Spilker T."/>
            <person name="Sul W.J."/>
            <person name="Tsoi T.V."/>
            <person name="Ulrich L.E."/>
            <person name="Zhulin I.B."/>
            <person name="Tiedje J.M."/>
        </authorList>
    </citation>
    <scope>NUCLEOTIDE SEQUENCE [LARGE SCALE GENOMIC DNA]</scope>
    <source>
        <strain evidence="2 3">LB400</strain>
    </source>
</reference>
<accession>Q13I21</accession>
<dbReference type="AlphaFoldDB" id="Q13I21"/>
<dbReference type="InterPro" id="IPR036291">
    <property type="entry name" value="NAD(P)-bd_dom_sf"/>
</dbReference>
<dbReference type="PROSITE" id="PS00061">
    <property type="entry name" value="ADH_SHORT"/>
    <property type="match status" value="1"/>
</dbReference>
<dbReference type="SUPFAM" id="SSF51735">
    <property type="entry name" value="NAD(P)-binding Rossmann-fold domains"/>
    <property type="match status" value="1"/>
</dbReference>
<dbReference type="STRING" id="266265.Bxe_C0357"/>
<dbReference type="GO" id="GO:0016616">
    <property type="term" value="F:oxidoreductase activity, acting on the CH-OH group of donors, NAD or NADP as acceptor"/>
    <property type="evidence" value="ECO:0007669"/>
    <property type="project" value="TreeGrafter"/>
</dbReference>
<dbReference type="PANTHER" id="PTHR42760">
    <property type="entry name" value="SHORT-CHAIN DEHYDROGENASES/REDUCTASES FAMILY MEMBER"/>
    <property type="match status" value="1"/>
</dbReference>
<dbReference type="FunFam" id="3.40.50.720:FF:000084">
    <property type="entry name" value="Short-chain dehydrogenase reductase"/>
    <property type="match status" value="1"/>
</dbReference>
<dbReference type="Proteomes" id="UP000001817">
    <property type="component" value="Chromosome 3"/>
</dbReference>
<organism evidence="2 3">
    <name type="scientific">Paraburkholderia xenovorans (strain LB400)</name>
    <dbReference type="NCBI Taxonomy" id="266265"/>
    <lineage>
        <taxon>Bacteria</taxon>
        <taxon>Pseudomonadati</taxon>
        <taxon>Pseudomonadota</taxon>
        <taxon>Betaproteobacteria</taxon>
        <taxon>Burkholderiales</taxon>
        <taxon>Burkholderiaceae</taxon>
        <taxon>Paraburkholderia</taxon>
    </lineage>
</organism>
<dbReference type="PRINTS" id="PR00081">
    <property type="entry name" value="GDHRDH"/>
</dbReference>
<dbReference type="PATRIC" id="fig|266265.5.peg.8130"/>
<dbReference type="EMBL" id="CP000272">
    <property type="protein sequence ID" value="ABE36268.1"/>
    <property type="molecule type" value="Genomic_DNA"/>
</dbReference>
<gene>
    <name evidence="2" type="ORF">Bxe_C0357</name>
</gene>
<dbReference type="RefSeq" id="WP_011493528.1">
    <property type="nucleotide sequence ID" value="NC_007953.1"/>
</dbReference>
<dbReference type="OrthoDB" id="196630at2"/>
<dbReference type="PRINTS" id="PR00080">
    <property type="entry name" value="SDRFAMILY"/>
</dbReference>
<evidence type="ECO:0000256" key="1">
    <source>
        <dbReference type="ARBA" id="ARBA00006484"/>
    </source>
</evidence>
<comment type="similarity">
    <text evidence="1">Belongs to the short-chain dehydrogenases/reductases (SDR) family.</text>
</comment>